<protein>
    <submittedName>
        <fullName evidence="3">Tail fiber domain-containing protein</fullName>
    </submittedName>
</protein>
<dbReference type="Pfam" id="PF13884">
    <property type="entry name" value="Peptidase_S74"/>
    <property type="match status" value="1"/>
</dbReference>
<comment type="caution">
    <text evidence="3">The sequence shown here is derived from an EMBL/GenBank/DDBJ whole genome shotgun (WGS) entry which is preliminary data.</text>
</comment>
<dbReference type="InterPro" id="IPR051577">
    <property type="entry name" value="MRF-like"/>
</dbReference>
<feature type="domain" description="Peptidase S74" evidence="2">
    <location>
        <begin position="250"/>
        <end position="413"/>
    </location>
</feature>
<proteinExistence type="predicted"/>
<dbReference type="InterPro" id="IPR030392">
    <property type="entry name" value="S74_ICA"/>
</dbReference>
<gene>
    <name evidence="3" type="ORF">ACFO3O_02345</name>
</gene>
<dbReference type="Proteomes" id="UP001596043">
    <property type="component" value="Unassembled WGS sequence"/>
</dbReference>
<organism evidence="3 4">
    <name type="scientific">Dokdonia ponticola</name>
    <dbReference type="NCBI Taxonomy" id="2041041"/>
    <lineage>
        <taxon>Bacteria</taxon>
        <taxon>Pseudomonadati</taxon>
        <taxon>Bacteroidota</taxon>
        <taxon>Flavobacteriia</taxon>
        <taxon>Flavobacteriales</taxon>
        <taxon>Flavobacteriaceae</taxon>
        <taxon>Dokdonia</taxon>
    </lineage>
</organism>
<reference evidence="4" key="1">
    <citation type="journal article" date="2019" name="Int. J. Syst. Evol. Microbiol.">
        <title>The Global Catalogue of Microorganisms (GCM) 10K type strain sequencing project: providing services to taxonomists for standard genome sequencing and annotation.</title>
        <authorList>
            <consortium name="The Broad Institute Genomics Platform"/>
            <consortium name="The Broad Institute Genome Sequencing Center for Infectious Disease"/>
            <person name="Wu L."/>
            <person name="Ma J."/>
        </authorList>
    </citation>
    <scope>NUCLEOTIDE SEQUENCE [LARGE SCALE GENOMIC DNA]</scope>
    <source>
        <strain evidence="4">YJ-61-S</strain>
    </source>
</reference>
<keyword evidence="4" id="KW-1185">Reference proteome</keyword>
<dbReference type="PROSITE" id="PS51688">
    <property type="entry name" value="ICA"/>
    <property type="match status" value="1"/>
</dbReference>
<evidence type="ECO:0000259" key="2">
    <source>
        <dbReference type="PROSITE" id="PS51688"/>
    </source>
</evidence>
<feature type="chain" id="PRO_5045220245" evidence="1">
    <location>
        <begin position="22"/>
        <end position="445"/>
    </location>
</feature>
<dbReference type="RefSeq" id="WP_379976928.1">
    <property type="nucleotide sequence ID" value="NZ_JBHSFV010000001.1"/>
</dbReference>
<feature type="signal peptide" evidence="1">
    <location>
        <begin position="1"/>
        <end position="21"/>
    </location>
</feature>
<evidence type="ECO:0000313" key="3">
    <source>
        <dbReference type="EMBL" id="MFC4632726.1"/>
    </source>
</evidence>
<name>A0ABV9HRD1_9FLAO</name>
<dbReference type="PANTHER" id="PTHR13029:SF18">
    <property type="entry name" value="MYELIN REGULATORY FACTOR HOMOLOG 1"/>
    <property type="match status" value="1"/>
</dbReference>
<sequence>MKTIQKLFYLLLLLCVSQIIAQTDAVTILPNGNMGVGTTTPAQKLEVNGNIQSATSFTGLGFYGKDYATFAYKGLGNVKGTYALLQKNTGETFLNASIGQPINFRINNVNKMVIKSDGNVGIGTDNPNAKLFINSDASDPYTVGTNAFTVGSSNAADGRLQIGIDKGYSWLQSHGEKPLVINLGNNVGIGTKTPTQAKLVVSGNAKHKLGKFRWFAYYEGGTGVASGSDQIPYSIYATDRIAAQQFNAFSDARIKHIVGVSTAEKDLETLSKIEITDYKHIDTISKGNQWHKKVIAQQVKEVYPQAVTTDVTEVIPNIYALRTIKDGWIKIDTRDLVVGDKIQLIFSEEEALVDVLEIKEDAIKVASDREGQVFIYGKQVSDFHTVDYEAISMLNVSATQALLKRIELLEADKKKLTGDFEKYKTAVNDRLSKIEQALQTETVMN</sequence>
<evidence type="ECO:0000313" key="4">
    <source>
        <dbReference type="Proteomes" id="UP001596043"/>
    </source>
</evidence>
<dbReference type="EMBL" id="JBHSFV010000001">
    <property type="protein sequence ID" value="MFC4632726.1"/>
    <property type="molecule type" value="Genomic_DNA"/>
</dbReference>
<keyword evidence="1" id="KW-0732">Signal</keyword>
<evidence type="ECO:0000256" key="1">
    <source>
        <dbReference type="SAM" id="SignalP"/>
    </source>
</evidence>
<accession>A0ABV9HRD1</accession>
<dbReference type="PANTHER" id="PTHR13029">
    <property type="match status" value="1"/>
</dbReference>